<evidence type="ECO:0000256" key="4">
    <source>
        <dbReference type="ARBA" id="ARBA00022691"/>
    </source>
</evidence>
<evidence type="ECO:0000256" key="5">
    <source>
        <dbReference type="ARBA" id="ARBA00047942"/>
    </source>
</evidence>
<keyword evidence="4" id="KW-0949">S-adenosyl-L-methionine</keyword>
<dbReference type="Gene3D" id="3.40.50.150">
    <property type="entry name" value="Vaccinia Virus protein VP39"/>
    <property type="match status" value="1"/>
</dbReference>
<evidence type="ECO:0000256" key="3">
    <source>
        <dbReference type="ARBA" id="ARBA00022679"/>
    </source>
</evidence>
<dbReference type="InterPro" id="IPR029063">
    <property type="entry name" value="SAM-dependent_MTases_sf"/>
</dbReference>
<evidence type="ECO:0000256" key="1">
    <source>
        <dbReference type="ARBA" id="ARBA00011900"/>
    </source>
</evidence>
<name>A0ABY2TTV0_9SPIR</name>
<accession>A0ABY2TTV0</accession>
<dbReference type="SUPFAM" id="SSF53335">
    <property type="entry name" value="S-adenosyl-L-methionine-dependent methyltransferases"/>
    <property type="match status" value="1"/>
</dbReference>
<feature type="non-terminal residue" evidence="7">
    <location>
        <position position="1"/>
    </location>
</feature>
<reference evidence="7 8" key="1">
    <citation type="journal article" date="2019" name="Anaerobe">
        <title>Brachyspira catarrhinii sp. nov., an anaerobic intestinal spirochaete isolated from vervet monkeys may have been misidentified as Brachyspira aalborgi in previous studies.</title>
        <authorList>
            <person name="Phillips N.D."/>
            <person name="La T."/>
            <person name="Hampson D.J."/>
        </authorList>
    </citation>
    <scope>NUCLEOTIDE SEQUENCE [LARGE SCALE GENOMIC DNA]</scope>
    <source>
        <strain evidence="7 8">Z12</strain>
    </source>
</reference>
<dbReference type="EC" id="2.1.1.72" evidence="1"/>
<feature type="domain" description="Type II methyltransferase M.TaqI-like" evidence="6">
    <location>
        <begin position="307"/>
        <end position="537"/>
    </location>
</feature>
<dbReference type="RefSeq" id="WP_137998208.1">
    <property type="nucleotide sequence ID" value="NZ_SJDU01000119.1"/>
</dbReference>
<dbReference type="GO" id="GO:0032259">
    <property type="term" value="P:methylation"/>
    <property type="evidence" value="ECO:0007669"/>
    <property type="project" value="UniProtKB-KW"/>
</dbReference>
<dbReference type="PANTHER" id="PTHR33841:SF1">
    <property type="entry name" value="DNA METHYLTRANSFERASE A"/>
    <property type="match status" value="1"/>
</dbReference>
<keyword evidence="3" id="KW-0808">Transferase</keyword>
<comment type="catalytic activity">
    <reaction evidence="5">
        <text>a 2'-deoxyadenosine in DNA + S-adenosyl-L-methionine = an N(6)-methyl-2'-deoxyadenosine in DNA + S-adenosyl-L-homocysteine + H(+)</text>
        <dbReference type="Rhea" id="RHEA:15197"/>
        <dbReference type="Rhea" id="RHEA-COMP:12418"/>
        <dbReference type="Rhea" id="RHEA-COMP:12419"/>
        <dbReference type="ChEBI" id="CHEBI:15378"/>
        <dbReference type="ChEBI" id="CHEBI:57856"/>
        <dbReference type="ChEBI" id="CHEBI:59789"/>
        <dbReference type="ChEBI" id="CHEBI:90615"/>
        <dbReference type="ChEBI" id="CHEBI:90616"/>
        <dbReference type="EC" id="2.1.1.72"/>
    </reaction>
</comment>
<gene>
    <name evidence="7" type="ORF">EZH24_05865</name>
</gene>
<dbReference type="InterPro" id="IPR011639">
    <property type="entry name" value="MethylTrfase_TaqI-like_dom"/>
</dbReference>
<dbReference type="PROSITE" id="PS00092">
    <property type="entry name" value="N6_MTASE"/>
    <property type="match status" value="1"/>
</dbReference>
<keyword evidence="8" id="KW-1185">Reference proteome</keyword>
<evidence type="ECO:0000313" key="8">
    <source>
        <dbReference type="Proteomes" id="UP000310168"/>
    </source>
</evidence>
<evidence type="ECO:0000313" key="7">
    <source>
        <dbReference type="EMBL" id="TKZ35322.1"/>
    </source>
</evidence>
<protein>
    <recommendedName>
        <fullName evidence="1">site-specific DNA-methyltransferase (adenine-specific)</fullName>
        <ecNumber evidence="1">2.1.1.72</ecNumber>
    </recommendedName>
</protein>
<dbReference type="InterPro" id="IPR002052">
    <property type="entry name" value="DNA_methylase_N6_adenine_CS"/>
</dbReference>
<dbReference type="Pfam" id="PF07669">
    <property type="entry name" value="Eco57I"/>
    <property type="match status" value="1"/>
</dbReference>
<dbReference type="GO" id="GO:0008168">
    <property type="term" value="F:methyltransferase activity"/>
    <property type="evidence" value="ECO:0007669"/>
    <property type="project" value="UniProtKB-KW"/>
</dbReference>
<evidence type="ECO:0000256" key="2">
    <source>
        <dbReference type="ARBA" id="ARBA00022603"/>
    </source>
</evidence>
<sequence>DKIYKDVLKNFENKNASGENDAKEFSLRFLGRALFCWFLREKDLIPKEIFDSETFAQVGKNYYKEVLEELFFNVLNARMEERKITSKIIKKYEKQIPFLNGGLFSKQKDDEKVETIDSEIIKELFEFFSLYNFTVDESAPFDIEISIEPEMLGRIFENLLAEINPETSINARKETGSFYTPREIVDYMVCESIKLYLKKKVKIPSEKIENIFNIGDETKWTKEESLEILKAIHEMKILDIACGSGAFPMGVLSRVFNIIDKLDGGHEYYKDYILSDIQGAARKDFEELYNAKKFNYAYKLDMLQRMIHGVDIQPIATEISRLRAFLSLIVDEEKDDNQKSNLGIKALPNLEFNFISANSLISIKVKNNSQQSFNSMYVDGVVEKIKSISEDYFNSSSKEDKDNIKHRFNELMDFIDKNDYLEKEDKKKFSSWNPFENKSSEFFDSEIQFGIKSFDIVIGNPPYGAKIKEEEKKIYKENYKTAKTIKGVQKGSLDTYTLFIEKGFDLLGKNGNLTYIVPISFTSSDSLSGVHYLLENNCENIWVSSYAVRPQPVFQNAVVNTSVIAFEKTLTPCKNLFSTKMYRKGKNFNLSNLINNLKFIEVKDLKMFGRIPKISLPIEKSILQKIFKQKPIKDFLKEYKGKPIYYRFAGGRYYKVITNYPTNSSAEAVLYFDKKFANAIGCILSSSLSFWFYQIFSDNLNWKSFEIEQFTIPYSNFTDKNIISINNLYKEYLKDIEKNANIREVSSKSKYTMDKFKEYKIGKSKHIIDKIDRLICPLYDLTEEETEFIIGYELEFRV</sequence>
<evidence type="ECO:0000259" key="6">
    <source>
        <dbReference type="Pfam" id="PF07669"/>
    </source>
</evidence>
<organism evidence="7 8">
    <name type="scientific">Brachyspira catarrhinii</name>
    <dbReference type="NCBI Taxonomy" id="2528966"/>
    <lineage>
        <taxon>Bacteria</taxon>
        <taxon>Pseudomonadati</taxon>
        <taxon>Spirochaetota</taxon>
        <taxon>Spirochaetia</taxon>
        <taxon>Brachyspirales</taxon>
        <taxon>Brachyspiraceae</taxon>
        <taxon>Brachyspira</taxon>
    </lineage>
</organism>
<proteinExistence type="predicted"/>
<dbReference type="InterPro" id="IPR050953">
    <property type="entry name" value="N4_N6_ade-DNA_methylase"/>
</dbReference>
<dbReference type="PRINTS" id="PR00507">
    <property type="entry name" value="N12N6MTFRASE"/>
</dbReference>
<comment type="caution">
    <text evidence="7">The sequence shown here is derived from an EMBL/GenBank/DDBJ whole genome shotgun (WGS) entry which is preliminary data.</text>
</comment>
<dbReference type="Proteomes" id="UP000310168">
    <property type="component" value="Unassembled WGS sequence"/>
</dbReference>
<dbReference type="EMBL" id="SJDU01000119">
    <property type="protein sequence ID" value="TKZ35322.1"/>
    <property type="molecule type" value="Genomic_DNA"/>
</dbReference>
<dbReference type="PANTHER" id="PTHR33841">
    <property type="entry name" value="DNA METHYLTRANSFERASE YEEA-RELATED"/>
    <property type="match status" value="1"/>
</dbReference>
<keyword evidence="2 7" id="KW-0489">Methyltransferase</keyword>